<feature type="domain" description="Pherophorin" evidence="1">
    <location>
        <begin position="318"/>
        <end position="484"/>
    </location>
</feature>
<protein>
    <recommendedName>
        <fullName evidence="1">Pherophorin domain-containing protein</fullName>
    </recommendedName>
</protein>
<sequence>EQLNLEPYRLTLVGTKHTGSDTAYEFQLVIVPVVIPPLVNGEVYSGDCADMYIRDMAVSIYDNLLVKYVLFNGSTVDWWASPNAVNSTWISIGLYKSLSEFDASLAYDFVITVRGNVSELCPATVFFQSQDACEYAMHGRSGEFQCCPHGITQPQGPPSECCVDQLSQSPYRLEYLDHVLSTQSTSYNFGIEVVTPNVSALVLDQCSTMSLDYLQIQIFSHINVLQVLLEDRVLPFNITPATNYSNWLNINDINKFLSDFNPMVPASLTVVLEGWINEPCPASWLFNHPAPLCEYVFHGEEGQVTCCPLGLTQKGQPPESCGCRDDLDQSPYRMAYSIETQADDTSTFEFSVAMIGVGQDLNQPDFDGYDTDFGVAVNCSAMTIKDIKIAIWSYVNVTSVTFNTAVLDYQFTYNNPQSNWLWILGVDYSVTDFELQVPLSLSVTIEGSYYELCPASDYFGSQSSCEYIVTGYQPTAPFYEGCCPHGVTAYGTPSRLQNLAGNSIPGWTYGR</sequence>
<dbReference type="STRING" id="1157962.A0A250XDN3"/>
<reference evidence="2 3" key="1">
    <citation type="submission" date="2017-08" db="EMBL/GenBank/DDBJ databases">
        <title>Acidophilic green algal genome provides insights into adaptation to an acidic environment.</title>
        <authorList>
            <person name="Hirooka S."/>
            <person name="Hirose Y."/>
            <person name="Kanesaki Y."/>
            <person name="Higuchi S."/>
            <person name="Fujiwara T."/>
            <person name="Onuma R."/>
            <person name="Era A."/>
            <person name="Ohbayashi R."/>
            <person name="Uzuka A."/>
            <person name="Nozaki H."/>
            <person name="Yoshikawa H."/>
            <person name="Miyagishima S.Y."/>
        </authorList>
    </citation>
    <scope>NUCLEOTIDE SEQUENCE [LARGE SCALE GENOMIC DNA]</scope>
    <source>
        <strain evidence="2 3">NIES-2499</strain>
    </source>
</reference>
<feature type="domain" description="Pherophorin" evidence="1">
    <location>
        <begin position="160"/>
        <end position="308"/>
    </location>
</feature>
<feature type="non-terminal residue" evidence="2">
    <location>
        <position position="1"/>
    </location>
</feature>
<feature type="domain" description="Pherophorin" evidence="1">
    <location>
        <begin position="6"/>
        <end position="148"/>
    </location>
</feature>
<proteinExistence type="predicted"/>
<keyword evidence="3" id="KW-1185">Reference proteome</keyword>
<name>A0A250XDN3_9CHLO</name>
<dbReference type="OrthoDB" id="535602at2759"/>
<dbReference type="AlphaFoldDB" id="A0A250XDN3"/>
<accession>A0A250XDN3</accession>
<dbReference type="EMBL" id="BEGY01000062">
    <property type="protein sequence ID" value="GAX81198.1"/>
    <property type="molecule type" value="Genomic_DNA"/>
</dbReference>
<gene>
    <name evidence="2" type="ORF">CEUSTIGMA_g8631.t1</name>
</gene>
<dbReference type="Pfam" id="PF12499">
    <property type="entry name" value="DUF3707"/>
    <property type="match status" value="3"/>
</dbReference>
<evidence type="ECO:0000313" key="3">
    <source>
        <dbReference type="Proteomes" id="UP000232323"/>
    </source>
</evidence>
<dbReference type="Proteomes" id="UP000232323">
    <property type="component" value="Unassembled WGS sequence"/>
</dbReference>
<comment type="caution">
    <text evidence="2">The sequence shown here is derived from an EMBL/GenBank/DDBJ whole genome shotgun (WGS) entry which is preliminary data.</text>
</comment>
<evidence type="ECO:0000313" key="2">
    <source>
        <dbReference type="EMBL" id="GAX81198.1"/>
    </source>
</evidence>
<evidence type="ECO:0000259" key="1">
    <source>
        <dbReference type="Pfam" id="PF12499"/>
    </source>
</evidence>
<dbReference type="InterPro" id="IPR024616">
    <property type="entry name" value="Pherophorin"/>
</dbReference>
<organism evidence="2 3">
    <name type="scientific">Chlamydomonas eustigma</name>
    <dbReference type="NCBI Taxonomy" id="1157962"/>
    <lineage>
        <taxon>Eukaryota</taxon>
        <taxon>Viridiplantae</taxon>
        <taxon>Chlorophyta</taxon>
        <taxon>core chlorophytes</taxon>
        <taxon>Chlorophyceae</taxon>
        <taxon>CS clade</taxon>
        <taxon>Chlamydomonadales</taxon>
        <taxon>Chlamydomonadaceae</taxon>
        <taxon>Chlamydomonas</taxon>
    </lineage>
</organism>